<feature type="compositionally biased region" description="Basic residues" evidence="1">
    <location>
        <begin position="102"/>
        <end position="120"/>
    </location>
</feature>
<reference evidence="2 3" key="1">
    <citation type="submission" date="2019-06" db="EMBL/GenBank/DDBJ databases">
        <title>Sequencing the genomes of 1000 actinobacteria strains.</title>
        <authorList>
            <person name="Klenk H.-P."/>
        </authorList>
    </citation>
    <scope>NUCLEOTIDE SEQUENCE [LARGE SCALE GENOMIC DNA]</scope>
    <source>
        <strain evidence="2 3">DSM 42059</strain>
    </source>
</reference>
<sequence>MSVNLVPDPSVTQLPVQVRPLPREGTDAFIVRLAHANHLKVGYLRDYLCEPPHHKGAPSFSRLGAATGRDPAALRDTLEGTSGTCKECDAPLPATKSGARSPRQHCSARCRQRAHRRRHRPDQSTQPRQLACEFCAKPIAETAEGEARRWCSSRCRHRARLQPAGPTVLERQTDLSEQRPTAGCSHCGTPIDPGRTDARRYCSAACRQRAFRRRKEVRDNVPAHDGLISL</sequence>
<evidence type="ECO:0000313" key="2">
    <source>
        <dbReference type="EMBL" id="TWG04877.1"/>
    </source>
</evidence>
<protein>
    <submittedName>
        <fullName evidence="2">TniQ protein</fullName>
    </submittedName>
</protein>
<dbReference type="OrthoDB" id="4308333at2"/>
<comment type="caution">
    <text evidence="2">The sequence shown here is derived from an EMBL/GenBank/DDBJ whole genome shotgun (WGS) entry which is preliminary data.</text>
</comment>
<name>A0A561UZW9_9ACTN</name>
<feature type="region of interest" description="Disordered" evidence="1">
    <location>
        <begin position="92"/>
        <end position="125"/>
    </location>
</feature>
<gene>
    <name evidence="2" type="ORF">FHX80_113349</name>
</gene>
<evidence type="ECO:0000313" key="3">
    <source>
        <dbReference type="Proteomes" id="UP000318186"/>
    </source>
</evidence>
<evidence type="ECO:0000256" key="1">
    <source>
        <dbReference type="SAM" id="MobiDB-lite"/>
    </source>
</evidence>
<organism evidence="2 3">
    <name type="scientific">Streptomyces brevispora</name>
    <dbReference type="NCBI Taxonomy" id="887462"/>
    <lineage>
        <taxon>Bacteria</taxon>
        <taxon>Bacillati</taxon>
        <taxon>Actinomycetota</taxon>
        <taxon>Actinomycetes</taxon>
        <taxon>Kitasatosporales</taxon>
        <taxon>Streptomycetaceae</taxon>
        <taxon>Streptomyces</taxon>
    </lineage>
</organism>
<dbReference type="Proteomes" id="UP000318186">
    <property type="component" value="Unassembled WGS sequence"/>
</dbReference>
<accession>A0A561UZW9</accession>
<dbReference type="RefSeq" id="WP_145764924.1">
    <property type="nucleotide sequence ID" value="NZ_VIWW01000001.1"/>
</dbReference>
<dbReference type="EMBL" id="VIWW01000001">
    <property type="protein sequence ID" value="TWG04877.1"/>
    <property type="molecule type" value="Genomic_DNA"/>
</dbReference>
<dbReference type="AlphaFoldDB" id="A0A561UZW9"/>
<proteinExistence type="predicted"/>